<feature type="transmembrane region" description="Helical" evidence="8">
    <location>
        <begin position="261"/>
        <end position="280"/>
    </location>
</feature>
<name>A0A238LKA5_9RHOB</name>
<evidence type="ECO:0000313" key="9">
    <source>
        <dbReference type="EMBL" id="SMY09963.1"/>
    </source>
</evidence>
<dbReference type="InterPro" id="IPR004776">
    <property type="entry name" value="Mem_transp_PIN-like"/>
</dbReference>
<evidence type="ECO:0000313" key="10">
    <source>
        <dbReference type="Proteomes" id="UP000201613"/>
    </source>
</evidence>
<accession>A0A238LKA5</accession>
<comment type="subcellular location">
    <subcellularLocation>
        <location evidence="1">Cell membrane</location>
        <topology evidence="1">Multi-pass membrane protein</topology>
    </subcellularLocation>
</comment>
<dbReference type="Proteomes" id="UP000201613">
    <property type="component" value="Unassembled WGS sequence"/>
</dbReference>
<feature type="transmembrane region" description="Helical" evidence="8">
    <location>
        <begin position="132"/>
        <end position="155"/>
    </location>
</feature>
<keyword evidence="3" id="KW-0813">Transport</keyword>
<evidence type="ECO:0000256" key="8">
    <source>
        <dbReference type="SAM" id="Phobius"/>
    </source>
</evidence>
<keyword evidence="10" id="KW-1185">Reference proteome</keyword>
<dbReference type="AlphaFoldDB" id="A0A238LKA5"/>
<organism evidence="9 10">
    <name type="scientific">Flavimaricola marinus</name>
    <dbReference type="NCBI Taxonomy" id="1819565"/>
    <lineage>
        <taxon>Bacteria</taxon>
        <taxon>Pseudomonadati</taxon>
        <taxon>Pseudomonadota</taxon>
        <taxon>Alphaproteobacteria</taxon>
        <taxon>Rhodobacterales</taxon>
        <taxon>Paracoccaceae</taxon>
        <taxon>Flavimaricola</taxon>
    </lineage>
</organism>
<evidence type="ECO:0000256" key="3">
    <source>
        <dbReference type="ARBA" id="ARBA00022448"/>
    </source>
</evidence>
<dbReference type="EMBL" id="FXZK01000015">
    <property type="protein sequence ID" value="SMY09963.1"/>
    <property type="molecule type" value="Genomic_DNA"/>
</dbReference>
<evidence type="ECO:0000256" key="6">
    <source>
        <dbReference type="ARBA" id="ARBA00022989"/>
    </source>
</evidence>
<keyword evidence="4" id="KW-1003">Cell membrane</keyword>
<reference evidence="9 10" key="1">
    <citation type="submission" date="2017-05" db="EMBL/GenBank/DDBJ databases">
        <authorList>
            <person name="Song R."/>
            <person name="Chenine A.L."/>
            <person name="Ruprecht R.M."/>
        </authorList>
    </citation>
    <scope>NUCLEOTIDE SEQUENCE [LARGE SCALE GENOMIC DNA]</scope>
    <source>
        <strain evidence="9 10">CECT 8899</strain>
    </source>
</reference>
<feature type="transmembrane region" description="Helical" evidence="8">
    <location>
        <begin position="234"/>
        <end position="255"/>
    </location>
</feature>
<keyword evidence="5 8" id="KW-0812">Transmembrane</keyword>
<feature type="transmembrane region" description="Helical" evidence="8">
    <location>
        <begin position="292"/>
        <end position="313"/>
    </location>
</feature>
<dbReference type="Gene3D" id="1.20.1530.20">
    <property type="match status" value="2"/>
</dbReference>
<protein>
    <submittedName>
        <fullName evidence="9">Putative transporter YfdV</fullName>
    </submittedName>
</protein>
<evidence type="ECO:0000256" key="5">
    <source>
        <dbReference type="ARBA" id="ARBA00022692"/>
    </source>
</evidence>
<keyword evidence="6 8" id="KW-1133">Transmembrane helix</keyword>
<feature type="transmembrane region" description="Helical" evidence="8">
    <location>
        <begin position="176"/>
        <end position="196"/>
    </location>
</feature>
<feature type="transmembrane region" description="Helical" evidence="8">
    <location>
        <begin position="6"/>
        <end position="28"/>
    </location>
</feature>
<dbReference type="PANTHER" id="PTHR36838:SF3">
    <property type="entry name" value="TRANSPORTER AUXIN EFFLUX CARRIER EC FAMILY"/>
    <property type="match status" value="1"/>
</dbReference>
<proteinExistence type="inferred from homology"/>
<comment type="similarity">
    <text evidence="2">Belongs to the auxin efflux carrier (TC 2.A.69) family.</text>
</comment>
<evidence type="ECO:0000256" key="1">
    <source>
        <dbReference type="ARBA" id="ARBA00004651"/>
    </source>
</evidence>
<dbReference type="GO" id="GO:0005886">
    <property type="term" value="C:plasma membrane"/>
    <property type="evidence" value="ECO:0007669"/>
    <property type="project" value="UniProtKB-SubCell"/>
</dbReference>
<dbReference type="PANTHER" id="PTHR36838">
    <property type="entry name" value="AUXIN EFFLUX CARRIER FAMILY PROTEIN"/>
    <property type="match status" value="1"/>
</dbReference>
<evidence type="ECO:0000256" key="2">
    <source>
        <dbReference type="ARBA" id="ARBA00010145"/>
    </source>
</evidence>
<sequence>MSKGQYVSALTSVILPVFIVLAFGYVSTWRGYFTDTGIDALMKFTQGFAIPCLLFQAIASLDLGQNFELPLLLSFYLGALAGFGIGTFGARLLFGRSWEDSVAIGFVGLFSNSLLLGLPITERAYGGDALSANFAIIAMHAPFCYAVGITTMEAVKARGESLVKLPAKVLRAMFRNALIVGISLGFIFNITGLPLPEVLSDALGLIVRAALPVALFGLGGVLYRYRPEGDMRAILFIVSISLILHPVVTFGLGHWNDLSDQALRSAVITAAMAPGVNAYLFANMYGNARRVAASAVLIGTGLSIFTTALWINILP</sequence>
<keyword evidence="7 8" id="KW-0472">Membrane</keyword>
<evidence type="ECO:0000256" key="4">
    <source>
        <dbReference type="ARBA" id="ARBA00022475"/>
    </source>
</evidence>
<evidence type="ECO:0000256" key="7">
    <source>
        <dbReference type="ARBA" id="ARBA00023136"/>
    </source>
</evidence>
<feature type="transmembrane region" description="Helical" evidence="8">
    <location>
        <begin position="202"/>
        <end position="222"/>
    </location>
</feature>
<feature type="transmembrane region" description="Helical" evidence="8">
    <location>
        <begin position="101"/>
        <end position="120"/>
    </location>
</feature>
<dbReference type="GO" id="GO:0055085">
    <property type="term" value="P:transmembrane transport"/>
    <property type="evidence" value="ECO:0007669"/>
    <property type="project" value="InterPro"/>
</dbReference>
<dbReference type="InterPro" id="IPR038770">
    <property type="entry name" value="Na+/solute_symporter_sf"/>
</dbReference>
<gene>
    <name evidence="9" type="ORF">LOM8899_04137</name>
</gene>
<dbReference type="Pfam" id="PF03547">
    <property type="entry name" value="Mem_trans"/>
    <property type="match status" value="1"/>
</dbReference>
<feature type="transmembrane region" description="Helical" evidence="8">
    <location>
        <begin position="71"/>
        <end position="94"/>
    </location>
</feature>